<comment type="caution">
    <text evidence="9">The sequence shown here is derived from an EMBL/GenBank/DDBJ whole genome shotgun (WGS) entry which is preliminary data.</text>
</comment>
<dbReference type="OrthoDB" id="9776005at2"/>
<dbReference type="SUPFAM" id="SSF55804">
    <property type="entry name" value="Phoshotransferase/anion transport protein"/>
    <property type="match status" value="1"/>
</dbReference>
<reference evidence="9 10" key="1">
    <citation type="submission" date="2018-09" db="EMBL/GenBank/DDBJ databases">
        <title>Paenibacillus SK2017-BO5.</title>
        <authorList>
            <person name="Piskunova J.V."/>
            <person name="Dubiley S.A."/>
            <person name="Severinov K.V."/>
        </authorList>
    </citation>
    <scope>NUCLEOTIDE SEQUENCE [LARGE SCALE GENOMIC DNA]</scope>
    <source>
        <strain evidence="9 10">BO5</strain>
    </source>
</reference>
<accession>A0A3A3GUB7</accession>
<dbReference type="Gene3D" id="3.40.930.10">
    <property type="entry name" value="Mannitol-specific EII, Chain A"/>
    <property type="match status" value="1"/>
</dbReference>
<dbReference type="Pfam" id="PF05043">
    <property type="entry name" value="Mga"/>
    <property type="match status" value="1"/>
</dbReference>
<organism evidence="9 10">
    <name type="scientific">Paenibacillus thiaminolyticus</name>
    <name type="common">Bacillus thiaminolyticus</name>
    <dbReference type="NCBI Taxonomy" id="49283"/>
    <lineage>
        <taxon>Bacteria</taxon>
        <taxon>Bacillati</taxon>
        <taxon>Bacillota</taxon>
        <taxon>Bacilli</taxon>
        <taxon>Bacillales</taxon>
        <taxon>Paenibacillaceae</taxon>
        <taxon>Paenibacillus</taxon>
    </lineage>
</organism>
<keyword evidence="4" id="KW-0010">Activator</keyword>
<dbReference type="InterPro" id="IPR002178">
    <property type="entry name" value="PTS_EIIA_type-2_dom"/>
</dbReference>
<dbReference type="GO" id="GO:0006355">
    <property type="term" value="P:regulation of DNA-templated transcription"/>
    <property type="evidence" value="ECO:0007669"/>
    <property type="project" value="InterPro"/>
</dbReference>
<dbReference type="PANTHER" id="PTHR30185:SF18">
    <property type="entry name" value="TRANSCRIPTIONAL REGULATOR MTLR"/>
    <property type="match status" value="1"/>
</dbReference>
<evidence type="ECO:0000256" key="5">
    <source>
        <dbReference type="ARBA" id="ARBA00023163"/>
    </source>
</evidence>
<dbReference type="RefSeq" id="WP_119795628.1">
    <property type="nucleotide sequence ID" value="NZ_QYZD01000026.1"/>
</dbReference>
<protein>
    <submittedName>
        <fullName evidence="9">PRD domain-containing protein</fullName>
    </submittedName>
</protein>
<dbReference type="SUPFAM" id="SSF63520">
    <property type="entry name" value="PTS-regulatory domain, PRD"/>
    <property type="match status" value="1"/>
</dbReference>
<dbReference type="InterPro" id="IPR036095">
    <property type="entry name" value="PTS_EIIB-like_sf"/>
</dbReference>
<name>A0A3A3GUB7_PANTH</name>
<keyword evidence="2" id="KW-0677">Repeat</keyword>
<dbReference type="Proteomes" id="UP000266177">
    <property type="component" value="Unassembled WGS sequence"/>
</dbReference>
<dbReference type="PROSITE" id="PS51372">
    <property type="entry name" value="PRD_2"/>
    <property type="match status" value="1"/>
</dbReference>
<dbReference type="CDD" id="cd05568">
    <property type="entry name" value="PTS_IIB_bgl_like"/>
    <property type="match status" value="1"/>
</dbReference>
<evidence type="ECO:0000259" key="7">
    <source>
        <dbReference type="PROSITE" id="PS51099"/>
    </source>
</evidence>
<dbReference type="EMBL" id="QYZD01000026">
    <property type="protein sequence ID" value="RJG21201.1"/>
    <property type="molecule type" value="Genomic_DNA"/>
</dbReference>
<dbReference type="PROSITE" id="PS51094">
    <property type="entry name" value="PTS_EIIA_TYPE_2"/>
    <property type="match status" value="1"/>
</dbReference>
<dbReference type="Gene3D" id="1.10.1790.10">
    <property type="entry name" value="PRD domain"/>
    <property type="match status" value="1"/>
</dbReference>
<dbReference type="Pfam" id="PF00874">
    <property type="entry name" value="PRD"/>
    <property type="match status" value="1"/>
</dbReference>
<keyword evidence="3" id="KW-0805">Transcription regulation</keyword>
<evidence type="ECO:0000259" key="6">
    <source>
        <dbReference type="PROSITE" id="PS51094"/>
    </source>
</evidence>
<dbReference type="SUPFAM" id="SSF52794">
    <property type="entry name" value="PTS system IIB component-like"/>
    <property type="match status" value="1"/>
</dbReference>
<feature type="domain" description="PTS EIIB type-2" evidence="7">
    <location>
        <begin position="428"/>
        <end position="516"/>
    </location>
</feature>
<keyword evidence="5" id="KW-0804">Transcription</keyword>
<proteinExistence type="predicted"/>
<dbReference type="InterPro" id="IPR013196">
    <property type="entry name" value="HTH_11"/>
</dbReference>
<dbReference type="AlphaFoldDB" id="A0A3A3GUB7"/>
<dbReference type="Pfam" id="PF00359">
    <property type="entry name" value="PTS_EIIA_2"/>
    <property type="match status" value="1"/>
</dbReference>
<dbReference type="GO" id="GO:0009401">
    <property type="term" value="P:phosphoenolpyruvate-dependent sugar phosphotransferase system"/>
    <property type="evidence" value="ECO:0007669"/>
    <property type="project" value="InterPro"/>
</dbReference>
<dbReference type="Gene3D" id="1.10.10.10">
    <property type="entry name" value="Winged helix-like DNA-binding domain superfamily/Winged helix DNA-binding domain"/>
    <property type="match status" value="1"/>
</dbReference>
<evidence type="ECO:0000313" key="10">
    <source>
        <dbReference type="Proteomes" id="UP000266177"/>
    </source>
</evidence>
<dbReference type="InterPro" id="IPR050661">
    <property type="entry name" value="BglG_antiterminators"/>
</dbReference>
<dbReference type="CDD" id="cd00211">
    <property type="entry name" value="PTS_IIA_fru"/>
    <property type="match status" value="1"/>
</dbReference>
<dbReference type="InterPro" id="IPR016152">
    <property type="entry name" value="PTrfase/Anion_transptr"/>
</dbReference>
<dbReference type="SUPFAM" id="SSF46785">
    <property type="entry name" value="Winged helix' DNA-binding domain"/>
    <property type="match status" value="1"/>
</dbReference>
<feature type="domain" description="PRD" evidence="8">
    <location>
        <begin position="313"/>
        <end position="422"/>
    </location>
</feature>
<evidence type="ECO:0000313" key="9">
    <source>
        <dbReference type="EMBL" id="RJG21201.1"/>
    </source>
</evidence>
<dbReference type="PANTHER" id="PTHR30185">
    <property type="entry name" value="CRYPTIC BETA-GLUCOSIDE BGL OPERON ANTITERMINATOR"/>
    <property type="match status" value="1"/>
</dbReference>
<dbReference type="PROSITE" id="PS51099">
    <property type="entry name" value="PTS_EIIB_TYPE_2"/>
    <property type="match status" value="1"/>
</dbReference>
<dbReference type="InterPro" id="IPR036390">
    <property type="entry name" value="WH_DNA-bd_sf"/>
</dbReference>
<dbReference type="InterPro" id="IPR011608">
    <property type="entry name" value="PRD"/>
</dbReference>
<evidence type="ECO:0000256" key="3">
    <source>
        <dbReference type="ARBA" id="ARBA00023015"/>
    </source>
</evidence>
<dbReference type="Pfam" id="PF08279">
    <property type="entry name" value="HTH_11"/>
    <property type="match status" value="1"/>
</dbReference>
<dbReference type="InterPro" id="IPR013011">
    <property type="entry name" value="PTS_EIIB_2"/>
</dbReference>
<gene>
    <name evidence="9" type="ORF">DQX05_22085</name>
</gene>
<evidence type="ECO:0000259" key="8">
    <source>
        <dbReference type="PROSITE" id="PS51372"/>
    </source>
</evidence>
<dbReference type="InterPro" id="IPR007737">
    <property type="entry name" value="Mga_HTH"/>
</dbReference>
<evidence type="ECO:0000256" key="4">
    <source>
        <dbReference type="ARBA" id="ARBA00023159"/>
    </source>
</evidence>
<dbReference type="GO" id="GO:0008982">
    <property type="term" value="F:protein-N(PI)-phosphohistidine-sugar phosphotransferase activity"/>
    <property type="evidence" value="ECO:0007669"/>
    <property type="project" value="InterPro"/>
</dbReference>
<feature type="domain" description="PTS EIIA type-2" evidence="6">
    <location>
        <begin position="575"/>
        <end position="717"/>
    </location>
</feature>
<keyword evidence="1" id="KW-0808">Transferase</keyword>
<dbReference type="InterPro" id="IPR036388">
    <property type="entry name" value="WH-like_DNA-bd_sf"/>
</dbReference>
<sequence length="717" mass="79976">MLRTRAYLLLQKLQESQDPLTVSFLARSFEVNERTIRNDLQGLDEWCKEQGLRLCRKPNVGVWLETVGSGFIRKPPLSPSAFRQQIAYRPDDRQKLMALELLFRDEAVLVKEFEFKLGISKSTALRDLGALERTWRNSSLRLVKRPNFGVFVSGEERAIRNAMFQLLTDEELMKIPAAQQYRDDIYRCLAAGGQEAGGTGTERERTVDVLLGLRKDLERQGVRLTDEALAAYALHMAIAAYRIPLGGRIAFSSGQKERIRHQNLHPWLAPLLANIQPPHTPPWPEEEVLNMAVHLAASNVLELLEEQLQSFSEGENSLLAAVQNMVEIAERFLGLTFEGDRELYRGLANHLGPMVQRLRYGIGKLAVSSAAMDVKHAYPWIFYAAWAGVKAVEELFDISVPDPEVAHLSLYIGAAVERKKGRASVDRTQAVIICGTGLGTSQMLEVRLMQEFPEIHVRATCSVFAVTEWLDGKTDLFLTTVPFQLEGVEVIECSPFLDSKDVLALRAWRADGTSPFADAKERLTEGVVAAAARLGMHHPQFAKEVSQTIASYFAHSEKAMTHFWKRSDQGKMLSDLLTEQTVVCRSECMSWEDAVKTAGALMERTGAVEAGYTEAMMNGLRKHGPYMVVAPGVALLHARPQDGVNEVGMSLQIVRDGVAFGHASRDPVRLVFAFGTTDPQSHLQALSHLMSLFNDDQRLDALMRAMSVEEALNLLHG</sequence>
<evidence type="ECO:0000256" key="1">
    <source>
        <dbReference type="ARBA" id="ARBA00022679"/>
    </source>
</evidence>
<dbReference type="Gene3D" id="3.40.50.2300">
    <property type="match status" value="1"/>
</dbReference>
<evidence type="ECO:0000256" key="2">
    <source>
        <dbReference type="ARBA" id="ARBA00022737"/>
    </source>
</evidence>
<dbReference type="InterPro" id="IPR036634">
    <property type="entry name" value="PRD_sf"/>
</dbReference>